<feature type="binding site" evidence="5">
    <location>
        <position position="104"/>
    </location>
    <ligand>
        <name>substrate</name>
    </ligand>
</feature>
<dbReference type="InterPro" id="IPR018170">
    <property type="entry name" value="Aldo/ket_reductase_CS"/>
</dbReference>
<feature type="site" description="Lowers pKa of active site Tyr" evidence="6">
    <location>
        <position position="76"/>
    </location>
</feature>
<feature type="domain" description="NADP-dependent oxidoreductase" evidence="8">
    <location>
        <begin position="23"/>
        <end position="262"/>
    </location>
</feature>
<evidence type="ECO:0000259" key="8">
    <source>
        <dbReference type="Pfam" id="PF00248"/>
    </source>
</evidence>
<evidence type="ECO:0000313" key="9">
    <source>
        <dbReference type="EMBL" id="KZT27438.1"/>
    </source>
</evidence>
<dbReference type="CDD" id="cd19120">
    <property type="entry name" value="AKR_AKR3C2-3"/>
    <property type="match status" value="1"/>
</dbReference>
<evidence type="ECO:0000256" key="5">
    <source>
        <dbReference type="PIRSR" id="PIRSR000097-2"/>
    </source>
</evidence>
<evidence type="ECO:0000256" key="7">
    <source>
        <dbReference type="SAM" id="Phobius"/>
    </source>
</evidence>
<keyword evidence="3" id="KW-0560">Oxidoreductase</keyword>
<reference evidence="9 10" key="1">
    <citation type="journal article" date="2016" name="Mol. Biol. Evol.">
        <title>Comparative Genomics of Early-Diverging Mushroom-Forming Fungi Provides Insights into the Origins of Lignocellulose Decay Capabilities.</title>
        <authorList>
            <person name="Nagy L.G."/>
            <person name="Riley R."/>
            <person name="Tritt A."/>
            <person name="Adam C."/>
            <person name="Daum C."/>
            <person name="Floudas D."/>
            <person name="Sun H."/>
            <person name="Yadav J.S."/>
            <person name="Pangilinan J."/>
            <person name="Larsson K.H."/>
            <person name="Matsuura K."/>
            <person name="Barry K."/>
            <person name="Labutti K."/>
            <person name="Kuo R."/>
            <person name="Ohm R.A."/>
            <person name="Bhattacharya S.S."/>
            <person name="Shirouzu T."/>
            <person name="Yoshinaga Y."/>
            <person name="Martin F.M."/>
            <person name="Grigoriev I.V."/>
            <person name="Hibbett D.S."/>
        </authorList>
    </citation>
    <scope>NUCLEOTIDE SEQUENCE [LARGE SCALE GENOMIC DNA]</scope>
    <source>
        <strain evidence="9 10">HHB14362 ss-1</strain>
    </source>
</reference>
<evidence type="ECO:0000313" key="10">
    <source>
        <dbReference type="Proteomes" id="UP000076761"/>
    </source>
</evidence>
<dbReference type="FunCoup" id="A0A165U042">
    <property type="interactions" value="211"/>
</dbReference>
<evidence type="ECO:0000256" key="1">
    <source>
        <dbReference type="ARBA" id="ARBA00007905"/>
    </source>
</evidence>
<evidence type="ECO:0000256" key="4">
    <source>
        <dbReference type="PIRSR" id="PIRSR000097-1"/>
    </source>
</evidence>
<dbReference type="Proteomes" id="UP000076761">
    <property type="component" value="Unassembled WGS sequence"/>
</dbReference>
<gene>
    <name evidence="9" type="ORF">NEOLEDRAFT_1060834</name>
</gene>
<dbReference type="InParanoid" id="A0A165U042"/>
<feature type="active site" description="Proton donor" evidence="4">
    <location>
        <position position="51"/>
    </location>
</feature>
<dbReference type="PIRSF" id="PIRSF000097">
    <property type="entry name" value="AKR"/>
    <property type="match status" value="1"/>
</dbReference>
<evidence type="ECO:0000256" key="2">
    <source>
        <dbReference type="ARBA" id="ARBA00022857"/>
    </source>
</evidence>
<dbReference type="InterPro" id="IPR023210">
    <property type="entry name" value="NADP_OxRdtase_dom"/>
</dbReference>
<dbReference type="PANTHER" id="PTHR43827">
    <property type="entry name" value="2,5-DIKETO-D-GLUCONIC ACID REDUCTASE"/>
    <property type="match status" value="1"/>
</dbReference>
<dbReference type="PRINTS" id="PR00069">
    <property type="entry name" value="ALDKETRDTASE"/>
</dbReference>
<dbReference type="InterPro" id="IPR036812">
    <property type="entry name" value="NAD(P)_OxRdtase_dom_sf"/>
</dbReference>
<dbReference type="AlphaFoldDB" id="A0A165U042"/>
<dbReference type="InterPro" id="IPR020471">
    <property type="entry name" value="AKR"/>
</dbReference>
<dbReference type="FunFam" id="3.20.20.100:FF:000002">
    <property type="entry name" value="2,5-diketo-D-gluconic acid reductase A"/>
    <property type="match status" value="1"/>
</dbReference>
<keyword evidence="7" id="KW-1133">Transmembrane helix</keyword>
<dbReference type="PANTHER" id="PTHR43827:SF3">
    <property type="entry name" value="NADP-DEPENDENT OXIDOREDUCTASE DOMAIN-CONTAINING PROTEIN"/>
    <property type="match status" value="1"/>
</dbReference>
<dbReference type="Gene3D" id="3.20.20.100">
    <property type="entry name" value="NADP-dependent oxidoreductase domain"/>
    <property type="match status" value="1"/>
</dbReference>
<keyword evidence="10" id="KW-1185">Reference proteome</keyword>
<dbReference type="GO" id="GO:0016616">
    <property type="term" value="F:oxidoreductase activity, acting on the CH-OH group of donors, NAD or NADP as acceptor"/>
    <property type="evidence" value="ECO:0007669"/>
    <property type="project" value="UniProtKB-ARBA"/>
</dbReference>
<proteinExistence type="inferred from homology"/>
<feature type="transmembrane region" description="Helical" evidence="7">
    <location>
        <begin position="281"/>
        <end position="305"/>
    </location>
</feature>
<dbReference type="OrthoDB" id="416253at2759"/>
<dbReference type="Pfam" id="PF00248">
    <property type="entry name" value="Aldo_ket_red"/>
    <property type="match status" value="1"/>
</dbReference>
<keyword evidence="7" id="KW-0812">Transmembrane</keyword>
<comment type="similarity">
    <text evidence="1">Belongs to the aldo/keto reductase family.</text>
</comment>
<protein>
    <submittedName>
        <fullName evidence="9">Aldo/keto reductase</fullName>
    </submittedName>
</protein>
<name>A0A165U042_9AGAM</name>
<dbReference type="InterPro" id="IPR044494">
    <property type="entry name" value="AKR3C2/3"/>
</dbReference>
<dbReference type="STRING" id="1314782.A0A165U042"/>
<dbReference type="EMBL" id="KV425562">
    <property type="protein sequence ID" value="KZT27438.1"/>
    <property type="molecule type" value="Genomic_DNA"/>
</dbReference>
<keyword evidence="2" id="KW-0521">NADP</keyword>
<sequence>MPFGVVKLNDGTEIPAIAFGTGSALFRKDATEYVEQALETGFSHIDTAAIYGNEDTVAKGVRESGLNRSDLYITTKYDGGDIQSAVRTSLTKLDLKHIDLYLIHFPRLVEKNLETSWQEFEKIKEDGLAKSIGVSNFNLEQLQLLVKTAKIVPAVNQINFHPYNYASHKALLEYSAKHGIITEAYGSLTPITKTPGGPVDKPVAAAAKRLGASPVQVILKWVQQKGVVIVTTSSRKEHLTEYLAVADLPDLTDEEIAAIDEAGAKGPTSPMQKRNMAVKAFLTFAFLWFCFRVTWISSRLAVLLMSK</sequence>
<evidence type="ECO:0000256" key="6">
    <source>
        <dbReference type="PIRSR" id="PIRSR000097-3"/>
    </source>
</evidence>
<dbReference type="GO" id="GO:0016652">
    <property type="term" value="F:oxidoreductase activity, acting on NAD(P)H as acceptor"/>
    <property type="evidence" value="ECO:0007669"/>
    <property type="project" value="InterPro"/>
</dbReference>
<dbReference type="SUPFAM" id="SSF51430">
    <property type="entry name" value="NAD(P)-linked oxidoreductase"/>
    <property type="match status" value="1"/>
</dbReference>
<accession>A0A165U042</accession>
<dbReference type="PROSITE" id="PS00062">
    <property type="entry name" value="ALDOKETO_REDUCTASE_2"/>
    <property type="match status" value="1"/>
</dbReference>
<organism evidence="9 10">
    <name type="scientific">Neolentinus lepideus HHB14362 ss-1</name>
    <dbReference type="NCBI Taxonomy" id="1314782"/>
    <lineage>
        <taxon>Eukaryota</taxon>
        <taxon>Fungi</taxon>
        <taxon>Dikarya</taxon>
        <taxon>Basidiomycota</taxon>
        <taxon>Agaricomycotina</taxon>
        <taxon>Agaricomycetes</taxon>
        <taxon>Gloeophyllales</taxon>
        <taxon>Gloeophyllaceae</taxon>
        <taxon>Neolentinus</taxon>
    </lineage>
</organism>
<keyword evidence="7" id="KW-0472">Membrane</keyword>
<evidence type="ECO:0000256" key="3">
    <source>
        <dbReference type="ARBA" id="ARBA00023002"/>
    </source>
</evidence>